<gene>
    <name evidence="3" type="ORF">GCM10011386_33330</name>
</gene>
<reference evidence="4" key="1">
    <citation type="journal article" date="2019" name="Int. J. Syst. Evol. Microbiol.">
        <title>The Global Catalogue of Microorganisms (GCM) 10K type strain sequencing project: providing services to taxonomists for standard genome sequencing and annotation.</title>
        <authorList>
            <consortium name="The Broad Institute Genomics Platform"/>
            <consortium name="The Broad Institute Genome Sequencing Center for Infectious Disease"/>
            <person name="Wu L."/>
            <person name="Ma J."/>
        </authorList>
    </citation>
    <scope>NUCLEOTIDE SEQUENCE [LARGE SCALE GENOMIC DNA]</scope>
    <source>
        <strain evidence="4">CGMCC 1.15342</strain>
    </source>
</reference>
<dbReference type="EMBL" id="BMIK01000013">
    <property type="protein sequence ID" value="GGC38547.1"/>
    <property type="molecule type" value="Genomic_DNA"/>
</dbReference>
<sequence>MITAFYIVTGILLLGIMLFAGIAMRNLYAEEKKVRTIADHESEYEKLRKKASTIRETSLNKKVHIFEIEDTFAIYSGTELKEVHRRPQRKQSSSSLEPFEYQY</sequence>
<name>A0ABQ1MCR0_9SPHI</name>
<keyword evidence="2" id="KW-0472">Membrane</keyword>
<proteinExistence type="predicted"/>
<protein>
    <submittedName>
        <fullName evidence="3">Uncharacterized protein</fullName>
    </submittedName>
</protein>
<organism evidence="3 4">
    <name type="scientific">Parapedobacter defluvii</name>
    <dbReference type="NCBI Taxonomy" id="2045106"/>
    <lineage>
        <taxon>Bacteria</taxon>
        <taxon>Pseudomonadati</taxon>
        <taxon>Bacteroidota</taxon>
        <taxon>Sphingobacteriia</taxon>
        <taxon>Sphingobacteriales</taxon>
        <taxon>Sphingobacteriaceae</taxon>
        <taxon>Parapedobacter</taxon>
    </lineage>
</organism>
<feature type="coiled-coil region" evidence="1">
    <location>
        <begin position="30"/>
        <end position="57"/>
    </location>
</feature>
<keyword evidence="2" id="KW-0812">Transmembrane</keyword>
<feature type="transmembrane region" description="Helical" evidence="2">
    <location>
        <begin position="6"/>
        <end position="28"/>
    </location>
</feature>
<keyword evidence="4" id="KW-1185">Reference proteome</keyword>
<dbReference type="RefSeq" id="WP_188752592.1">
    <property type="nucleotide sequence ID" value="NZ_BMIK01000013.1"/>
</dbReference>
<dbReference type="Proteomes" id="UP000597338">
    <property type="component" value="Unassembled WGS sequence"/>
</dbReference>
<comment type="caution">
    <text evidence="3">The sequence shown here is derived from an EMBL/GenBank/DDBJ whole genome shotgun (WGS) entry which is preliminary data.</text>
</comment>
<keyword evidence="1" id="KW-0175">Coiled coil</keyword>
<evidence type="ECO:0000313" key="4">
    <source>
        <dbReference type="Proteomes" id="UP000597338"/>
    </source>
</evidence>
<evidence type="ECO:0000256" key="2">
    <source>
        <dbReference type="SAM" id="Phobius"/>
    </source>
</evidence>
<keyword evidence="2" id="KW-1133">Transmembrane helix</keyword>
<evidence type="ECO:0000313" key="3">
    <source>
        <dbReference type="EMBL" id="GGC38547.1"/>
    </source>
</evidence>
<evidence type="ECO:0000256" key="1">
    <source>
        <dbReference type="SAM" id="Coils"/>
    </source>
</evidence>
<accession>A0ABQ1MCR0</accession>